<dbReference type="PANTHER" id="PTHR34023:SF5">
    <property type="entry name" value="RNASE H TYPE-1 DOMAIN-CONTAINING PROTEIN"/>
    <property type="match status" value="1"/>
</dbReference>
<dbReference type="Proteomes" id="UP000289340">
    <property type="component" value="Chromosome 17"/>
</dbReference>
<accession>A0A445GB19</accession>
<protein>
    <recommendedName>
        <fullName evidence="4">RNase H type-1 domain-containing protein</fullName>
    </recommendedName>
</protein>
<proteinExistence type="predicted"/>
<feature type="compositionally biased region" description="Basic and acidic residues" evidence="1">
    <location>
        <begin position="136"/>
        <end position="151"/>
    </location>
</feature>
<sequence>MYESITSAFDDNTETRMASSSPSKWVSCIMTKDSTHAFTIIKQPRQDSHRYAFIVEGIKDFLKENLRVQLVHTLREGNMCVNFLAKLDPNLGDSLTEISTPPLELVELLTPWQKDNCPLEQRHLSAVGYGQYYEGHGQHHEGHDQHNEGHSHSTTPQSFSVIVFYHNSGGFHHSCSAPNLSNYLYKAINRVLVLYLRRHMTTKRNKTLLVSLDLDDSGGVGDAKIRSEISWKRGLGR</sequence>
<gene>
    <name evidence="2" type="ORF">D0Y65_046805</name>
</gene>
<evidence type="ECO:0000256" key="1">
    <source>
        <dbReference type="SAM" id="MobiDB-lite"/>
    </source>
</evidence>
<comment type="caution">
    <text evidence="2">The sequence shown here is derived from an EMBL/GenBank/DDBJ whole genome shotgun (WGS) entry which is preliminary data.</text>
</comment>
<name>A0A445GB19_GLYSO</name>
<keyword evidence="3" id="KW-1185">Reference proteome</keyword>
<evidence type="ECO:0008006" key="4">
    <source>
        <dbReference type="Google" id="ProtNLM"/>
    </source>
</evidence>
<dbReference type="AlphaFoldDB" id="A0A445GB19"/>
<evidence type="ECO:0000313" key="2">
    <source>
        <dbReference type="EMBL" id="RZB58364.1"/>
    </source>
</evidence>
<dbReference type="CDD" id="cd06222">
    <property type="entry name" value="RNase_H_like"/>
    <property type="match status" value="1"/>
</dbReference>
<dbReference type="PANTHER" id="PTHR34023">
    <property type="entry name" value="RNASE H DOMAIN-CONTAINING PROTEIN"/>
    <property type="match status" value="1"/>
</dbReference>
<evidence type="ECO:0000313" key="3">
    <source>
        <dbReference type="Proteomes" id="UP000289340"/>
    </source>
</evidence>
<dbReference type="EMBL" id="QZWG01000017">
    <property type="protein sequence ID" value="RZB58364.1"/>
    <property type="molecule type" value="Genomic_DNA"/>
</dbReference>
<reference evidence="2 3" key="1">
    <citation type="submission" date="2018-09" db="EMBL/GenBank/DDBJ databases">
        <title>A high-quality reference genome of wild soybean provides a powerful tool to mine soybean genomes.</title>
        <authorList>
            <person name="Xie M."/>
            <person name="Chung C.Y.L."/>
            <person name="Li M.-W."/>
            <person name="Wong F.-L."/>
            <person name="Chan T.-F."/>
            <person name="Lam H.-M."/>
        </authorList>
    </citation>
    <scope>NUCLEOTIDE SEQUENCE [LARGE SCALE GENOMIC DNA]</scope>
    <source>
        <strain evidence="3">cv. W05</strain>
        <tissue evidence="2">Hypocotyl of etiolated seedlings</tissue>
    </source>
</reference>
<organism evidence="2 3">
    <name type="scientific">Glycine soja</name>
    <name type="common">Wild soybean</name>
    <dbReference type="NCBI Taxonomy" id="3848"/>
    <lineage>
        <taxon>Eukaryota</taxon>
        <taxon>Viridiplantae</taxon>
        <taxon>Streptophyta</taxon>
        <taxon>Embryophyta</taxon>
        <taxon>Tracheophyta</taxon>
        <taxon>Spermatophyta</taxon>
        <taxon>Magnoliopsida</taxon>
        <taxon>eudicotyledons</taxon>
        <taxon>Gunneridae</taxon>
        <taxon>Pentapetalae</taxon>
        <taxon>rosids</taxon>
        <taxon>fabids</taxon>
        <taxon>Fabales</taxon>
        <taxon>Fabaceae</taxon>
        <taxon>Papilionoideae</taxon>
        <taxon>50 kb inversion clade</taxon>
        <taxon>NPAAA clade</taxon>
        <taxon>indigoferoid/millettioid clade</taxon>
        <taxon>Phaseoleae</taxon>
        <taxon>Glycine</taxon>
        <taxon>Glycine subgen. Soja</taxon>
    </lineage>
</organism>
<feature type="region of interest" description="Disordered" evidence="1">
    <location>
        <begin position="135"/>
        <end position="154"/>
    </location>
</feature>
<dbReference type="InterPro" id="IPR044730">
    <property type="entry name" value="RNase_H-like_dom_plant"/>
</dbReference>